<organism evidence="1 2">
    <name type="scientific">Vermiconidia calcicola</name>
    <dbReference type="NCBI Taxonomy" id="1690605"/>
    <lineage>
        <taxon>Eukaryota</taxon>
        <taxon>Fungi</taxon>
        <taxon>Dikarya</taxon>
        <taxon>Ascomycota</taxon>
        <taxon>Pezizomycotina</taxon>
        <taxon>Dothideomycetes</taxon>
        <taxon>Dothideomycetidae</taxon>
        <taxon>Mycosphaerellales</taxon>
        <taxon>Extremaceae</taxon>
        <taxon>Vermiconidia</taxon>
    </lineage>
</organism>
<accession>A0ACC3P0Z7</accession>
<comment type="caution">
    <text evidence="1">The sequence shown here is derived from an EMBL/GenBank/DDBJ whole genome shotgun (WGS) entry which is preliminary data.</text>
</comment>
<keyword evidence="2" id="KW-1185">Reference proteome</keyword>
<name>A0ACC3P0Z7_9PEZI</name>
<dbReference type="Proteomes" id="UP001281147">
    <property type="component" value="Unassembled WGS sequence"/>
</dbReference>
<protein>
    <submittedName>
        <fullName evidence="1">Uncharacterized protein</fullName>
    </submittedName>
</protein>
<evidence type="ECO:0000313" key="2">
    <source>
        <dbReference type="Proteomes" id="UP001281147"/>
    </source>
</evidence>
<sequence>MAISIQISNRLKRSHVKPRNVDTQTTINLQSASRLFALPVEIRLQIYELVLSFYDAAAELGRMPIKNRLSILQTCRRVLHEAEAIYCSIHYFGSGPGVLEFDLILKAIGPRWRNALTSLTVRTSSPFEAVVVIKQLHALPNLKSCYFERQLSVRDLGISDWSLMAKWLQAELAKLEHLQEVKMITPEVSGELTDLEEKRREELRKLDAMLERG</sequence>
<dbReference type="EMBL" id="JAUTXU010000003">
    <property type="protein sequence ID" value="KAK3725246.1"/>
    <property type="molecule type" value="Genomic_DNA"/>
</dbReference>
<gene>
    <name evidence="1" type="ORF">LTR37_000757</name>
</gene>
<proteinExistence type="predicted"/>
<reference evidence="1" key="1">
    <citation type="submission" date="2023-07" db="EMBL/GenBank/DDBJ databases">
        <title>Black Yeasts Isolated from many extreme environments.</title>
        <authorList>
            <person name="Coleine C."/>
            <person name="Stajich J.E."/>
            <person name="Selbmann L."/>
        </authorList>
    </citation>
    <scope>NUCLEOTIDE SEQUENCE</scope>
    <source>
        <strain evidence="1">CCFEE 5714</strain>
    </source>
</reference>
<evidence type="ECO:0000313" key="1">
    <source>
        <dbReference type="EMBL" id="KAK3725246.1"/>
    </source>
</evidence>